<dbReference type="InParanoid" id="A0A448YF46"/>
<dbReference type="OrthoDB" id="537915at2759"/>
<feature type="domain" description="Phosphofructokinase N-terminal" evidence="17">
    <location>
        <begin position="6"/>
        <end position="107"/>
    </location>
</feature>
<dbReference type="PANTHER" id="PTHR13697">
    <property type="entry name" value="PHOSPHOFRUCTOKINASE"/>
    <property type="match status" value="1"/>
</dbReference>
<feature type="binding site" evidence="14">
    <location>
        <position position="769"/>
    </location>
    <ligand>
        <name>beta-D-fructose 2,6-bisphosphate</name>
        <dbReference type="ChEBI" id="CHEBI:58579"/>
        <note>allosteric activator; ligand shared between dimeric partners</note>
    </ligand>
</feature>
<dbReference type="GO" id="GO:0042802">
    <property type="term" value="F:identical protein binding"/>
    <property type="evidence" value="ECO:0007669"/>
    <property type="project" value="TreeGrafter"/>
</dbReference>
<feature type="binding site" description="in other chain" evidence="14">
    <location>
        <begin position="731"/>
        <end position="735"/>
    </location>
    <ligand>
        <name>beta-D-fructose 2,6-bisphosphate</name>
        <dbReference type="ChEBI" id="CHEBI:58579"/>
        <note>allosteric activator; ligand shared between dimeric partners</note>
    </ligand>
</feature>
<dbReference type="GO" id="GO:0006002">
    <property type="term" value="P:fructose 6-phosphate metabolic process"/>
    <property type="evidence" value="ECO:0007669"/>
    <property type="project" value="InterPro"/>
</dbReference>
<dbReference type="EMBL" id="CAACVR010000001">
    <property type="protein sequence ID" value="VEU19531.1"/>
    <property type="molecule type" value="Genomic_DNA"/>
</dbReference>
<dbReference type="SUPFAM" id="SSF54593">
    <property type="entry name" value="Glyoxalase/Bleomycin resistance protein/Dihydroxybiphenyl dioxygenase"/>
    <property type="match status" value="1"/>
</dbReference>
<dbReference type="Pfam" id="PF00365">
    <property type="entry name" value="PFK"/>
    <property type="match status" value="2"/>
</dbReference>
<comment type="cofactor">
    <cofactor evidence="1 14">
        <name>Mg(2+)</name>
        <dbReference type="ChEBI" id="CHEBI:18420"/>
    </cofactor>
</comment>
<dbReference type="GO" id="GO:0016208">
    <property type="term" value="F:AMP binding"/>
    <property type="evidence" value="ECO:0007669"/>
    <property type="project" value="TreeGrafter"/>
</dbReference>
<dbReference type="InterPro" id="IPR029068">
    <property type="entry name" value="Glyas_Bleomycin-R_OHBP_Dase"/>
</dbReference>
<dbReference type="InterPro" id="IPR022953">
    <property type="entry name" value="ATP_PFK"/>
</dbReference>
<sequence length="1005" mass="110199">MSLVSNVSFTSVTVVKTQDFEDLVKFYRSFGFNVVRIFNKDANSTGTELNGISSDSRSECWLVAYPVTRLDDTGNVVPIQETVEYSHPELASSISKFNKGVVLKIRLVSHDVHKNAEMPGRIVVLTQDLDSIRAIAKSQGFNSEESSDAFVDFYIRDPVGNMVGFTTHTAPGRDVEAEQLKGESDFFASDVSVKIMREEEANRVIAEANQKSSKKRIAVMTSGGDSPGMCAAVRAVVRAGIYFDCEVFGCYEGYSGLVQGGDLLKPLVWEDVRGWLSLGGTLIGTARCQEFRERAGRLQGAKNMVLRGIDALIVCGGDGSLTGADLFRSEWPSLLDELVESGELTSEQVAPYRTLTIVGMVGSIDNDMAMTDNTIGAYSSLERICEMVDYIDTTAASHSRAFVVEVMGRHCGWLAIMAGVCCGADYVFVPEQPPSAANWREEMKKVCLRHRERGRRKTTVIVAEGAIDDELNPITSEQVKDSLVELGLDTRVTTLGHVQRGGTAVAFDRLLATMQGVEAVKAVLESTPDTPSPMIGIQENKVVHIPLVEAVKQTKAVAAAIERKDFEAAFKLRDAVFQETWGDFAALSTSDDAAGAVPVDKRLNIAVVHVGAPTAALNAATRAAILYLLSRGHTPYGIENGFSGLIRHGAISKLTWLDVVEWHNVGGSFLGTNRSLPSTDVGTVAFYMQKFNIQGLLIIGGFEAYHALHELKQSRERYPIFNMPLVCLPSTVSNNVPGTEYSLGCDTCLNVLVTYCDAVKQSASASRRRVFVVEVQGGNCGYVASYIGLATGALAVYRPEDNITLKSVREDLKLLEKSFEDDQGEDRSGKMVIRNENASSIYTTQLIADILREEAHGKFESRTAIPGHVQQGRIPSSMDRCYAARFAIKACKFLEENNEQINHSIKLWESEGFGSNETDLGRSDTQLKFVYKHGKKYPVPELDNAKLLGIHGTKVIFEDVDELWEHNTNVESRTGLDVHWDQMNVVNDILSGRLMLRKNEGEASS</sequence>
<dbReference type="Gene3D" id="3.40.50.460">
    <property type="entry name" value="Phosphofructokinase domain"/>
    <property type="match status" value="2"/>
</dbReference>
<comment type="function">
    <text evidence="14">Catalyzes the phosphorylation of D-fructose 6-phosphate to fructose 1,6-bisphosphate by ATP, the first committing step of glycolysis.</text>
</comment>
<keyword evidence="19" id="KW-1185">Reference proteome</keyword>
<comment type="activity regulation">
    <text evidence="14">Allosterically activated by ADP, AMP, or fructose 2,6-bisphosphate, and allosterically inhibited by ATP or citrate.</text>
</comment>
<dbReference type="Pfam" id="PF18468">
    <property type="entry name" value="Pfk_N"/>
    <property type="match status" value="1"/>
</dbReference>
<dbReference type="STRING" id="13370.A0A448YF46"/>
<evidence type="ECO:0000256" key="2">
    <source>
        <dbReference type="ARBA" id="ARBA00004496"/>
    </source>
</evidence>
<dbReference type="SUPFAM" id="SSF53784">
    <property type="entry name" value="Phosphofructokinase"/>
    <property type="match status" value="2"/>
</dbReference>
<feature type="region of interest" description="Interdomain linker" evidence="14">
    <location>
        <begin position="590"/>
        <end position="603"/>
    </location>
</feature>
<reference evidence="18 19" key="1">
    <citation type="submission" date="2018-12" db="EMBL/GenBank/DDBJ databases">
        <authorList>
            <person name="Tiukova I."/>
            <person name="Dainat J."/>
        </authorList>
    </citation>
    <scope>NUCLEOTIDE SEQUENCE [LARGE SCALE GENOMIC DNA]</scope>
</reference>
<evidence type="ECO:0000256" key="10">
    <source>
        <dbReference type="ARBA" id="ARBA00022840"/>
    </source>
</evidence>
<dbReference type="UniPathway" id="UPA00109">
    <property type="reaction ID" value="UER00182"/>
</dbReference>
<keyword evidence="5 14" id="KW-0021">Allosteric enzyme</keyword>
<feature type="binding site" description="in other chain" evidence="14">
    <location>
        <begin position="363"/>
        <end position="365"/>
    </location>
    <ligand>
        <name>substrate</name>
        <note>ligand shared between dimeric partners</note>
    </ligand>
</feature>
<feature type="binding site" description="in other chain" evidence="14">
    <location>
        <position position="836"/>
    </location>
    <ligand>
        <name>beta-D-fructose 2,6-bisphosphate</name>
        <dbReference type="ChEBI" id="CHEBI:58579"/>
        <note>allosteric activator; ligand shared between dimeric partners</note>
    </ligand>
</feature>
<comment type="subunit">
    <text evidence="14">Homotetramer.</text>
</comment>
<protein>
    <recommendedName>
        <fullName evidence="14">ATP-dependent 6-phosphofructokinase</fullName>
        <shortName evidence="14">ATP-PFK</shortName>
        <shortName evidence="14">Phosphofructokinase</shortName>
        <ecNumber evidence="14">2.7.1.11</ecNumber>
    </recommendedName>
    <alternativeName>
        <fullName evidence="14">Phosphohexokinase</fullName>
    </alternativeName>
</protein>
<dbReference type="PANTHER" id="PTHR13697:SF57">
    <property type="entry name" value="ATP-DEPENDENT 6-PHOSPHOFRUCTOKINASE SUBUNIT ALPHA"/>
    <property type="match status" value="1"/>
</dbReference>
<feature type="domain" description="Phosphofructokinase" evidence="16">
    <location>
        <begin position="604"/>
        <end position="894"/>
    </location>
</feature>
<dbReference type="PROSITE" id="PS00433">
    <property type="entry name" value="PHOSPHOFRUCTOKINASE"/>
    <property type="match status" value="1"/>
</dbReference>
<dbReference type="AlphaFoldDB" id="A0A448YF46"/>
<feature type="binding site" evidence="14">
    <location>
        <position position="862"/>
    </location>
    <ligand>
        <name>beta-D-fructose 2,6-bisphosphate</name>
        <dbReference type="ChEBI" id="CHEBI:58579"/>
        <note>allosteric activator; ligand shared between dimeric partners</note>
    </ligand>
</feature>
<feature type="binding site" evidence="14">
    <location>
        <begin position="287"/>
        <end position="288"/>
    </location>
    <ligand>
        <name>ATP</name>
        <dbReference type="ChEBI" id="CHEBI:30616"/>
    </ligand>
</feature>
<feature type="region of interest" description="C-terminal regulatory PFK domain 2" evidence="14">
    <location>
        <begin position="604"/>
        <end position="1005"/>
    </location>
</feature>
<feature type="binding site" evidence="14">
    <location>
        <position position="318"/>
    </location>
    <ligand>
        <name>Mg(2+)</name>
        <dbReference type="ChEBI" id="CHEBI:18420"/>
        <note>catalytic</note>
    </ligand>
</feature>
<keyword evidence="6 14" id="KW-0808">Transferase</keyword>
<keyword evidence="9 14" id="KW-0418">Kinase</keyword>
<dbReference type="InterPro" id="IPR015912">
    <property type="entry name" value="Phosphofructokinase_CS"/>
</dbReference>
<feature type="binding site" evidence="14">
    <location>
        <position position="491"/>
    </location>
    <ligand>
        <name>substrate</name>
        <note>ligand shared between dimeric partners</note>
    </ligand>
</feature>
<keyword evidence="10 14" id="KW-0067">ATP-binding</keyword>
<dbReference type="Gene3D" id="3.10.180.90">
    <property type="match status" value="1"/>
</dbReference>
<feature type="binding site" evidence="14">
    <location>
        <position position="400"/>
    </location>
    <ligand>
        <name>substrate</name>
        <note>ligand shared between dimeric partners</note>
    </ligand>
</feature>
<comment type="subcellular location">
    <subcellularLocation>
        <location evidence="2 14">Cytoplasm</location>
    </subcellularLocation>
</comment>
<evidence type="ECO:0000313" key="19">
    <source>
        <dbReference type="Proteomes" id="UP000290900"/>
    </source>
</evidence>
<evidence type="ECO:0000256" key="8">
    <source>
        <dbReference type="ARBA" id="ARBA00022741"/>
    </source>
</evidence>
<dbReference type="GO" id="GO:0046872">
    <property type="term" value="F:metal ion binding"/>
    <property type="evidence" value="ECO:0007669"/>
    <property type="project" value="UniProtKB-KW"/>
</dbReference>
<accession>A0A448YF46</accession>
<evidence type="ECO:0000256" key="14">
    <source>
        <dbReference type="HAMAP-Rule" id="MF_03184"/>
    </source>
</evidence>
<evidence type="ECO:0000313" key="18">
    <source>
        <dbReference type="EMBL" id="VEU19531.1"/>
    </source>
</evidence>
<evidence type="ECO:0000256" key="6">
    <source>
        <dbReference type="ARBA" id="ARBA00022679"/>
    </source>
</evidence>
<dbReference type="GO" id="GO:0061621">
    <property type="term" value="P:canonical glycolysis"/>
    <property type="evidence" value="ECO:0007669"/>
    <property type="project" value="TreeGrafter"/>
</dbReference>
<dbReference type="HAMAP" id="MF_03184">
    <property type="entry name" value="Phosphofructokinase_I_E"/>
    <property type="match status" value="1"/>
</dbReference>
<dbReference type="Gene3D" id="3.40.50.450">
    <property type="match status" value="2"/>
</dbReference>
<dbReference type="PIRSF" id="PIRSF000533">
    <property type="entry name" value="ATP_PFK_euk"/>
    <property type="match status" value="1"/>
</dbReference>
<evidence type="ECO:0000256" key="9">
    <source>
        <dbReference type="ARBA" id="ARBA00022777"/>
    </source>
</evidence>
<feature type="binding site" description="in other chain" evidence="14">
    <location>
        <begin position="407"/>
        <end position="409"/>
    </location>
    <ligand>
        <name>substrate</name>
        <note>ligand shared between dimeric partners</note>
    </ligand>
</feature>
<comment type="similarity">
    <text evidence="15">Belongs to the phosphofructokinase type A (PFKA) family. ATP-dependent PFK group I subfamily. Eukaryotic two domain clade "E" sub-subfamily.</text>
</comment>
<keyword evidence="12 14" id="KW-0324">Glycolysis</keyword>
<dbReference type="GO" id="GO:0030388">
    <property type="term" value="P:fructose 1,6-bisphosphate metabolic process"/>
    <property type="evidence" value="ECO:0007669"/>
    <property type="project" value="TreeGrafter"/>
</dbReference>
<dbReference type="GO" id="GO:0005524">
    <property type="term" value="F:ATP binding"/>
    <property type="evidence" value="ECO:0007669"/>
    <property type="project" value="UniProtKB-KW"/>
</dbReference>
<evidence type="ECO:0000256" key="5">
    <source>
        <dbReference type="ARBA" id="ARBA00022533"/>
    </source>
</evidence>
<feature type="binding site" evidence="14">
    <location>
        <position position="224"/>
    </location>
    <ligand>
        <name>ATP</name>
        <dbReference type="ChEBI" id="CHEBI:30616"/>
    </ligand>
</feature>
<evidence type="ECO:0000259" key="16">
    <source>
        <dbReference type="Pfam" id="PF00365"/>
    </source>
</evidence>
<evidence type="ECO:0000256" key="12">
    <source>
        <dbReference type="ARBA" id="ARBA00023152"/>
    </source>
</evidence>
<feature type="active site" description="Proton acceptor" evidence="14">
    <location>
        <position position="365"/>
    </location>
</feature>
<comment type="catalytic activity">
    <reaction evidence="13 14 15">
        <text>beta-D-fructose 6-phosphate + ATP = beta-D-fructose 1,6-bisphosphate + ADP + H(+)</text>
        <dbReference type="Rhea" id="RHEA:16109"/>
        <dbReference type="ChEBI" id="CHEBI:15378"/>
        <dbReference type="ChEBI" id="CHEBI:30616"/>
        <dbReference type="ChEBI" id="CHEBI:32966"/>
        <dbReference type="ChEBI" id="CHEBI:57634"/>
        <dbReference type="ChEBI" id="CHEBI:456216"/>
        <dbReference type="EC" id="2.7.1.11"/>
    </reaction>
</comment>
<comment type="similarity">
    <text evidence="14">Belongs to the phosphofructokinase type A (PFKA) family. ATP-dependent PFK group I subfamily. Eukaryotic two domain clade 'E' sub-subfamily.</text>
</comment>
<dbReference type="FunCoup" id="A0A448YF46">
    <property type="interactions" value="905"/>
</dbReference>
<evidence type="ECO:0000256" key="15">
    <source>
        <dbReference type="PIRNR" id="PIRNR000533"/>
    </source>
</evidence>
<dbReference type="EC" id="2.7.1.11" evidence="14"/>
<dbReference type="GO" id="GO:0005739">
    <property type="term" value="C:mitochondrion"/>
    <property type="evidence" value="ECO:0007669"/>
    <property type="project" value="TreeGrafter"/>
</dbReference>
<feature type="binding site" description="in other chain" evidence="14">
    <location>
        <position position="973"/>
    </location>
    <ligand>
        <name>beta-D-fructose 2,6-bisphosphate</name>
        <dbReference type="ChEBI" id="CHEBI:58579"/>
        <note>allosteric activator; ligand shared between dimeric partners</note>
    </ligand>
</feature>
<evidence type="ECO:0000256" key="4">
    <source>
        <dbReference type="ARBA" id="ARBA00022490"/>
    </source>
</evidence>
<gene>
    <name evidence="18" type="ORF">BRENAR_LOCUS268</name>
</gene>
<evidence type="ECO:0000256" key="3">
    <source>
        <dbReference type="ARBA" id="ARBA00004679"/>
    </source>
</evidence>
<dbReference type="InterPro" id="IPR035966">
    <property type="entry name" value="PKF_sf"/>
</dbReference>
<feature type="binding site" description="in other chain" evidence="14">
    <location>
        <begin position="868"/>
        <end position="871"/>
    </location>
    <ligand>
        <name>beta-D-fructose 2,6-bisphosphate</name>
        <dbReference type="ChEBI" id="CHEBI:58579"/>
        <note>allosteric activator; ligand shared between dimeric partners</note>
    </ligand>
</feature>
<name>A0A448YF46_BRENA</name>
<dbReference type="InterPro" id="IPR000023">
    <property type="entry name" value="Phosphofructokinase_dom"/>
</dbReference>
<feature type="binding site" description="in other chain" evidence="14">
    <location>
        <begin position="776"/>
        <end position="778"/>
    </location>
    <ligand>
        <name>beta-D-fructose 2,6-bisphosphate</name>
        <dbReference type="ChEBI" id="CHEBI:58579"/>
        <note>allosteric activator; ligand shared between dimeric partners</note>
    </ligand>
</feature>
<dbReference type="PRINTS" id="PR00476">
    <property type="entry name" value="PHFRCTKINASE"/>
</dbReference>
<feature type="domain" description="Phosphofructokinase" evidence="16">
    <location>
        <begin position="216"/>
        <end position="523"/>
    </location>
</feature>
<dbReference type="GO" id="GO:0003872">
    <property type="term" value="F:6-phosphofructokinase activity"/>
    <property type="evidence" value="ECO:0007669"/>
    <property type="project" value="UniProtKB-UniRule"/>
</dbReference>
<feature type="binding site" description="in other chain" evidence="14">
    <location>
        <position position="674"/>
    </location>
    <ligand>
        <name>beta-D-fructose 2,6-bisphosphate</name>
        <dbReference type="ChEBI" id="CHEBI:58579"/>
        <note>allosteric activator; ligand shared between dimeric partners</note>
    </ligand>
</feature>
<keyword evidence="8 14" id="KW-0547">Nucleotide-binding</keyword>
<dbReference type="GO" id="GO:0070095">
    <property type="term" value="F:fructose-6-phosphate binding"/>
    <property type="evidence" value="ECO:0007669"/>
    <property type="project" value="TreeGrafter"/>
</dbReference>
<evidence type="ECO:0000256" key="7">
    <source>
        <dbReference type="ARBA" id="ARBA00022723"/>
    </source>
</evidence>
<dbReference type="GO" id="GO:0005945">
    <property type="term" value="C:6-phosphofructokinase complex"/>
    <property type="evidence" value="ECO:0007669"/>
    <property type="project" value="TreeGrafter"/>
</dbReference>
<feature type="binding site" evidence="14">
    <location>
        <begin position="317"/>
        <end position="320"/>
    </location>
    <ligand>
        <name>ATP</name>
        <dbReference type="ChEBI" id="CHEBI:30616"/>
    </ligand>
</feature>
<evidence type="ECO:0000256" key="1">
    <source>
        <dbReference type="ARBA" id="ARBA00001946"/>
    </source>
</evidence>
<dbReference type="NCBIfam" id="TIGR02478">
    <property type="entry name" value="6PF1K_euk"/>
    <property type="match status" value="1"/>
</dbReference>
<keyword evidence="7 14" id="KW-0479">Metal-binding</keyword>
<feature type="binding site" description="in other chain" evidence="14">
    <location>
        <position position="464"/>
    </location>
    <ligand>
        <name>substrate</name>
        <note>ligand shared between dimeric partners</note>
    </ligand>
</feature>
<evidence type="ECO:0000256" key="13">
    <source>
        <dbReference type="ARBA" id="ARBA00048070"/>
    </source>
</evidence>
<dbReference type="FunFam" id="3.40.50.460:FF:000007">
    <property type="entry name" value="ATP-dependent 6-phosphofructokinase"/>
    <property type="match status" value="1"/>
</dbReference>
<dbReference type="Proteomes" id="UP000290900">
    <property type="component" value="Unassembled WGS sequence"/>
</dbReference>
<keyword evidence="4 14" id="KW-0963">Cytoplasm</keyword>
<keyword evidence="11 14" id="KW-0460">Magnesium</keyword>
<proteinExistence type="inferred from homology"/>
<dbReference type="FunFam" id="3.40.50.460:FF:000008">
    <property type="entry name" value="ATP-dependent 6-phosphofructokinase"/>
    <property type="match status" value="1"/>
</dbReference>
<dbReference type="InterPro" id="IPR009161">
    <property type="entry name" value="6-Pfructokinase_euk"/>
</dbReference>
<dbReference type="GO" id="GO:0048029">
    <property type="term" value="F:monosaccharide binding"/>
    <property type="evidence" value="ECO:0007669"/>
    <property type="project" value="TreeGrafter"/>
</dbReference>
<evidence type="ECO:0000259" key="17">
    <source>
        <dbReference type="Pfam" id="PF18468"/>
    </source>
</evidence>
<dbReference type="InterPro" id="IPR040712">
    <property type="entry name" value="Pfk_N"/>
</dbReference>
<dbReference type="GO" id="GO:0055082">
    <property type="term" value="P:intracellular chemical homeostasis"/>
    <property type="evidence" value="ECO:0007669"/>
    <property type="project" value="UniProtKB-ARBA"/>
</dbReference>
<comment type="pathway">
    <text evidence="3 14 15">Carbohydrate degradation; glycolysis; D-glyceraldehyde 3-phosphate and glycerone phosphate from D-glucose: step 3/4.</text>
</comment>
<feature type="region of interest" description="N-terminal catalytic PFK domain 1" evidence="14">
    <location>
        <begin position="1"/>
        <end position="589"/>
    </location>
</feature>
<organism evidence="18 19">
    <name type="scientific">Brettanomyces naardenensis</name>
    <name type="common">Yeast</name>
    <dbReference type="NCBI Taxonomy" id="13370"/>
    <lineage>
        <taxon>Eukaryota</taxon>
        <taxon>Fungi</taxon>
        <taxon>Dikarya</taxon>
        <taxon>Ascomycota</taxon>
        <taxon>Saccharomycotina</taxon>
        <taxon>Pichiomycetes</taxon>
        <taxon>Pichiales</taxon>
        <taxon>Pichiaceae</taxon>
        <taxon>Brettanomyces</taxon>
    </lineage>
</organism>
<feature type="binding site" description="in other chain" evidence="14">
    <location>
        <begin position="497"/>
        <end position="500"/>
    </location>
    <ligand>
        <name>substrate</name>
        <note>ligand shared between dimeric partners</note>
    </ligand>
</feature>
<evidence type="ECO:0000256" key="11">
    <source>
        <dbReference type="ARBA" id="ARBA00022842"/>
    </source>
</evidence>